<dbReference type="EMBL" id="JABSTQ010011196">
    <property type="protein sequence ID" value="KAG0414163.1"/>
    <property type="molecule type" value="Genomic_DNA"/>
</dbReference>
<protein>
    <submittedName>
        <fullName evidence="1">Uncharacterized protein</fullName>
    </submittedName>
</protein>
<accession>A0AC60P436</accession>
<evidence type="ECO:0000313" key="1">
    <source>
        <dbReference type="EMBL" id="KAG0414163.1"/>
    </source>
</evidence>
<organism evidence="1 2">
    <name type="scientific">Ixodes persulcatus</name>
    <name type="common">Taiga tick</name>
    <dbReference type="NCBI Taxonomy" id="34615"/>
    <lineage>
        <taxon>Eukaryota</taxon>
        <taxon>Metazoa</taxon>
        <taxon>Ecdysozoa</taxon>
        <taxon>Arthropoda</taxon>
        <taxon>Chelicerata</taxon>
        <taxon>Arachnida</taxon>
        <taxon>Acari</taxon>
        <taxon>Parasitiformes</taxon>
        <taxon>Ixodida</taxon>
        <taxon>Ixodoidea</taxon>
        <taxon>Ixodidae</taxon>
        <taxon>Ixodinae</taxon>
        <taxon>Ixodes</taxon>
    </lineage>
</organism>
<proteinExistence type="predicted"/>
<gene>
    <name evidence="1" type="ORF">HPB47_008686</name>
</gene>
<name>A0AC60P436_IXOPE</name>
<sequence>MTERDDGEFVLVYFEEENKYDVVSDVYIEELCDSAAPLAVGAMVHVLWQDRGAFPAVVMGLSVNVRKVLEEGPKFSSAVRSLELISLVMSKAGKTGSALAFFLPHQRPVTPVEWLTSPAPLILYFQRALVAQVQSTIKSSE</sequence>
<dbReference type="Proteomes" id="UP000805193">
    <property type="component" value="Unassembled WGS sequence"/>
</dbReference>
<reference evidence="1 2" key="1">
    <citation type="journal article" date="2020" name="Cell">
        <title>Large-Scale Comparative Analyses of Tick Genomes Elucidate Their Genetic Diversity and Vector Capacities.</title>
        <authorList>
            <consortium name="Tick Genome and Microbiome Consortium (TIGMIC)"/>
            <person name="Jia N."/>
            <person name="Wang J."/>
            <person name="Shi W."/>
            <person name="Du L."/>
            <person name="Sun Y."/>
            <person name="Zhan W."/>
            <person name="Jiang J.F."/>
            <person name="Wang Q."/>
            <person name="Zhang B."/>
            <person name="Ji P."/>
            <person name="Bell-Sakyi L."/>
            <person name="Cui X.M."/>
            <person name="Yuan T.T."/>
            <person name="Jiang B.G."/>
            <person name="Yang W.F."/>
            <person name="Lam T.T."/>
            <person name="Chang Q.C."/>
            <person name="Ding S.J."/>
            <person name="Wang X.J."/>
            <person name="Zhu J.G."/>
            <person name="Ruan X.D."/>
            <person name="Zhao L."/>
            <person name="Wei J.T."/>
            <person name="Ye R.Z."/>
            <person name="Que T.C."/>
            <person name="Du C.H."/>
            <person name="Zhou Y.H."/>
            <person name="Cheng J.X."/>
            <person name="Dai P.F."/>
            <person name="Guo W.B."/>
            <person name="Han X.H."/>
            <person name="Huang E.J."/>
            <person name="Li L.F."/>
            <person name="Wei W."/>
            <person name="Gao Y.C."/>
            <person name="Liu J.Z."/>
            <person name="Shao H.Z."/>
            <person name="Wang X."/>
            <person name="Wang C.C."/>
            <person name="Yang T.C."/>
            <person name="Huo Q.B."/>
            <person name="Li W."/>
            <person name="Chen H.Y."/>
            <person name="Chen S.E."/>
            <person name="Zhou L.G."/>
            <person name="Ni X.B."/>
            <person name="Tian J.H."/>
            <person name="Sheng Y."/>
            <person name="Liu T."/>
            <person name="Pan Y.S."/>
            <person name="Xia L.Y."/>
            <person name="Li J."/>
            <person name="Zhao F."/>
            <person name="Cao W.C."/>
        </authorList>
    </citation>
    <scope>NUCLEOTIDE SEQUENCE [LARGE SCALE GENOMIC DNA]</scope>
    <source>
        <strain evidence="1">Iper-2018</strain>
    </source>
</reference>
<comment type="caution">
    <text evidence="1">The sequence shown here is derived from an EMBL/GenBank/DDBJ whole genome shotgun (WGS) entry which is preliminary data.</text>
</comment>
<keyword evidence="2" id="KW-1185">Reference proteome</keyword>
<evidence type="ECO:0000313" key="2">
    <source>
        <dbReference type="Proteomes" id="UP000805193"/>
    </source>
</evidence>